<evidence type="ECO:0000256" key="4">
    <source>
        <dbReference type="ARBA" id="ARBA00022679"/>
    </source>
</evidence>
<dbReference type="Proteomes" id="UP000305067">
    <property type="component" value="Unassembled WGS sequence"/>
</dbReference>
<proteinExistence type="inferred from homology"/>
<dbReference type="InterPro" id="IPR004276">
    <property type="entry name" value="GlycoTrans_28_N"/>
</dbReference>
<dbReference type="Pfam" id="PF03033">
    <property type="entry name" value="Glyco_transf_28"/>
    <property type="match status" value="1"/>
</dbReference>
<name>A0A5C3QKW1_9AGAR</name>
<protein>
    <recommendedName>
        <fullName evidence="2">sterol 3beta-glucosyltransferase</fullName>
        <ecNumber evidence="2">2.4.1.173</ecNumber>
    </recommendedName>
    <alternativeName>
        <fullName evidence="5">Autophagy-related protein 26</fullName>
    </alternativeName>
</protein>
<keyword evidence="12" id="KW-1185">Reference proteome</keyword>
<organism evidence="11 12">
    <name type="scientific">Pterulicium gracile</name>
    <dbReference type="NCBI Taxonomy" id="1884261"/>
    <lineage>
        <taxon>Eukaryota</taxon>
        <taxon>Fungi</taxon>
        <taxon>Dikarya</taxon>
        <taxon>Basidiomycota</taxon>
        <taxon>Agaricomycotina</taxon>
        <taxon>Agaricomycetes</taxon>
        <taxon>Agaricomycetidae</taxon>
        <taxon>Agaricales</taxon>
        <taxon>Pleurotineae</taxon>
        <taxon>Pterulaceae</taxon>
        <taxon>Pterulicium</taxon>
    </lineage>
</organism>
<feature type="domain" description="Glycosyltransferase family 28 N-terminal" evidence="9">
    <location>
        <begin position="678"/>
        <end position="810"/>
    </location>
</feature>
<comment type="catalytic activity">
    <reaction evidence="6">
        <text>ergosterol + UDP-alpha-D-glucose = ergosteryl 3-beta-D-glucoside + UDP + H(+)</text>
        <dbReference type="Rhea" id="RHEA:61836"/>
        <dbReference type="ChEBI" id="CHEBI:15378"/>
        <dbReference type="ChEBI" id="CHEBI:16933"/>
        <dbReference type="ChEBI" id="CHEBI:52973"/>
        <dbReference type="ChEBI" id="CHEBI:58223"/>
        <dbReference type="ChEBI" id="CHEBI:58885"/>
    </reaction>
    <physiologicalReaction direction="left-to-right" evidence="6">
        <dbReference type="Rhea" id="RHEA:61837"/>
    </physiologicalReaction>
</comment>
<dbReference type="FunFam" id="3.40.50.2000:FF:000029">
    <property type="entry name" value="Sterol 3-beta-glucosyltransferase"/>
    <property type="match status" value="1"/>
</dbReference>
<keyword evidence="4" id="KW-0808">Transferase</keyword>
<evidence type="ECO:0000313" key="11">
    <source>
        <dbReference type="EMBL" id="TFL02412.1"/>
    </source>
</evidence>
<dbReference type="AlphaFoldDB" id="A0A5C3QKW1"/>
<dbReference type="PANTHER" id="PTHR48050:SF26">
    <property type="entry name" value="STEROL 3-BETA-GLUCOSYLTRANSFERASE"/>
    <property type="match status" value="1"/>
</dbReference>
<comment type="catalytic activity">
    <reaction evidence="7">
        <text>a sterol + UDP-alpha-D-glucose = a sterol 3-beta-D-glucoside + UDP + H(+)</text>
        <dbReference type="Rhea" id="RHEA:22724"/>
        <dbReference type="ChEBI" id="CHEBI:15378"/>
        <dbReference type="ChEBI" id="CHEBI:15889"/>
        <dbReference type="ChEBI" id="CHEBI:37424"/>
        <dbReference type="ChEBI" id="CHEBI:58223"/>
        <dbReference type="ChEBI" id="CHEBI:58885"/>
        <dbReference type="EC" id="2.4.1.173"/>
    </reaction>
    <physiologicalReaction direction="left-to-right" evidence="7">
        <dbReference type="Rhea" id="RHEA:22725"/>
    </physiologicalReaction>
</comment>
<feature type="region of interest" description="Disordered" evidence="8">
    <location>
        <begin position="121"/>
        <end position="144"/>
    </location>
</feature>
<dbReference type="GO" id="GO:0005975">
    <property type="term" value="P:carbohydrate metabolic process"/>
    <property type="evidence" value="ECO:0007669"/>
    <property type="project" value="InterPro"/>
</dbReference>
<keyword evidence="3" id="KW-0328">Glycosyltransferase</keyword>
<dbReference type="CDD" id="cd03784">
    <property type="entry name" value="GT1_Gtf-like"/>
    <property type="match status" value="1"/>
</dbReference>
<evidence type="ECO:0000256" key="8">
    <source>
        <dbReference type="SAM" id="MobiDB-lite"/>
    </source>
</evidence>
<evidence type="ECO:0000256" key="5">
    <source>
        <dbReference type="ARBA" id="ARBA00029843"/>
    </source>
</evidence>
<reference evidence="11 12" key="1">
    <citation type="journal article" date="2019" name="Nat. Ecol. Evol.">
        <title>Megaphylogeny resolves global patterns of mushroom evolution.</title>
        <authorList>
            <person name="Varga T."/>
            <person name="Krizsan K."/>
            <person name="Foldi C."/>
            <person name="Dima B."/>
            <person name="Sanchez-Garcia M."/>
            <person name="Sanchez-Ramirez S."/>
            <person name="Szollosi G.J."/>
            <person name="Szarkandi J.G."/>
            <person name="Papp V."/>
            <person name="Albert L."/>
            <person name="Andreopoulos W."/>
            <person name="Angelini C."/>
            <person name="Antonin V."/>
            <person name="Barry K.W."/>
            <person name="Bougher N.L."/>
            <person name="Buchanan P."/>
            <person name="Buyck B."/>
            <person name="Bense V."/>
            <person name="Catcheside P."/>
            <person name="Chovatia M."/>
            <person name="Cooper J."/>
            <person name="Damon W."/>
            <person name="Desjardin D."/>
            <person name="Finy P."/>
            <person name="Geml J."/>
            <person name="Haridas S."/>
            <person name="Hughes K."/>
            <person name="Justo A."/>
            <person name="Karasinski D."/>
            <person name="Kautmanova I."/>
            <person name="Kiss B."/>
            <person name="Kocsube S."/>
            <person name="Kotiranta H."/>
            <person name="LaButti K.M."/>
            <person name="Lechner B.E."/>
            <person name="Liimatainen K."/>
            <person name="Lipzen A."/>
            <person name="Lukacs Z."/>
            <person name="Mihaltcheva S."/>
            <person name="Morgado L.N."/>
            <person name="Niskanen T."/>
            <person name="Noordeloos M.E."/>
            <person name="Ohm R.A."/>
            <person name="Ortiz-Santana B."/>
            <person name="Ovrebo C."/>
            <person name="Racz N."/>
            <person name="Riley R."/>
            <person name="Savchenko A."/>
            <person name="Shiryaev A."/>
            <person name="Soop K."/>
            <person name="Spirin V."/>
            <person name="Szebenyi C."/>
            <person name="Tomsovsky M."/>
            <person name="Tulloss R.E."/>
            <person name="Uehling J."/>
            <person name="Grigoriev I.V."/>
            <person name="Vagvolgyi C."/>
            <person name="Papp T."/>
            <person name="Martin F.M."/>
            <person name="Miettinen O."/>
            <person name="Hibbett D.S."/>
            <person name="Nagy L.G."/>
        </authorList>
    </citation>
    <scope>NUCLEOTIDE SEQUENCE [LARGE SCALE GENOMIC DNA]</scope>
    <source>
        <strain evidence="11 12">CBS 309.79</strain>
    </source>
</reference>
<evidence type="ECO:0000256" key="2">
    <source>
        <dbReference type="ARBA" id="ARBA00012650"/>
    </source>
</evidence>
<evidence type="ECO:0000256" key="3">
    <source>
        <dbReference type="ARBA" id="ARBA00022676"/>
    </source>
</evidence>
<dbReference type="EC" id="2.4.1.173" evidence="2"/>
<sequence length="1102" mass="122915">MVLEKCRPFSRPSSFLKRHTRNSSSQSNNSSEDDVAANSEYYLGPFVSDIYSQAYAFKQVLNNADVITPSSTVDSSAEPSRASEAFVDLVGRDLTASEQEAAAPFSRLQATRSTWLDGELNEEPATRSLPTTPLPTSTSTTPDADLSFVQPELRRAKTSSDKEPWHLEPEAITELLIDGFGPLAKEGETEQLIFESEGGVSQDVTILGVVHLTTHRITFHASLLDSESGGTSSHSAIKAGPVVIHRRGLRKKRRLWIELTHDMICTYASSSDDDKIRPIRAVFLSSIAEVEPKDPKHPRLIKVAFDKNQPTHDTIGYAEFDTEESATDWRRELTGALFMHRHRRRRALDRNTKDDDSELGIRMSIPLERILKVEFGLNSCMRHMALCHVETSSDQFNALSVHRLHHRRVMLMQIGTATVFDKWLDLPKYVEAARARMNTQHSNLPLIIDTGPLLAERQTPESSHDQSKEDASIRLALGVEAEESFWSMKAYTAQAIACSGRFVVSDRYVGFWSKYIGYTQPYRIHVSDVRLAKPHHTRLLRTHALFLELRGHEGVRFDFGSASERDEAVRMVNASVNRLQRKEEKAHYSSGSMSSGHSVADSDSGIVFDLESTGGSSSSSAAATKSTSTSAMLSPLSRTFAAAMDSPVPWSVFNSLPKKVINLPREMLFQHTPLRFTCLTIGSRGDVQPYIALGLGLKKEGHHVVIATHDEYKEWIEGFGLEHRQAGGDPGALMKLSVENKMFSPDFFKESLRNFRPWLDQLLLDAWEACKDADVLLESPSAMAGVHIAEALGIPYFRTFTMPWTKTSEFPHAFISPPVEAPAFNGTTYILFENVMWTATSGQINKWRQNTLCIPPTDMGHLAQSKITFIYNFSQAVVPKPLDWGDSTVISGYWFLDNPDHSWVPPPSLLAFMESARKDKKPLVYIGFGSITVPHPNRVTARIIQGVVKSRCRAIVSKGWSARMSKDDKEPEPVMPSVCYSLDKVPHDWLFPKIDAAFHHGGAGTTGASLRAGIPTIIKPWFGDQFFWASRVQKLGAGLRVSALREQEIADALVQATTSRIMKEKAAYVGDRIRTEDGVHTAIHSIYTYLDRASQPRSRSPC</sequence>
<feature type="region of interest" description="Disordered" evidence="8">
    <location>
        <begin position="1"/>
        <end position="35"/>
    </location>
</feature>
<dbReference type="InterPro" id="IPR010610">
    <property type="entry name" value="EryCIII-like_C"/>
</dbReference>
<feature type="domain" description="Erythromycin biosynthesis protein CIII-like C-terminal" evidence="10">
    <location>
        <begin position="976"/>
        <end position="1069"/>
    </location>
</feature>
<gene>
    <name evidence="11" type="ORF">BDV98DRAFT_528045</name>
</gene>
<evidence type="ECO:0000256" key="6">
    <source>
        <dbReference type="ARBA" id="ARBA00047886"/>
    </source>
</evidence>
<comment type="similarity">
    <text evidence="1">Belongs to the glycosyltransferase 28 family.</text>
</comment>
<evidence type="ECO:0000259" key="9">
    <source>
        <dbReference type="Pfam" id="PF03033"/>
    </source>
</evidence>
<feature type="compositionally biased region" description="Low complexity" evidence="8">
    <location>
        <begin position="126"/>
        <end position="144"/>
    </location>
</feature>
<evidence type="ECO:0000256" key="7">
    <source>
        <dbReference type="ARBA" id="ARBA00049453"/>
    </source>
</evidence>
<dbReference type="InterPro" id="IPR050426">
    <property type="entry name" value="Glycosyltransferase_28"/>
</dbReference>
<dbReference type="SUPFAM" id="SSF53756">
    <property type="entry name" value="UDP-Glycosyltransferase/glycogen phosphorylase"/>
    <property type="match status" value="1"/>
</dbReference>
<dbReference type="SUPFAM" id="SSF50729">
    <property type="entry name" value="PH domain-like"/>
    <property type="match status" value="1"/>
</dbReference>
<dbReference type="EMBL" id="ML178822">
    <property type="protein sequence ID" value="TFL02412.1"/>
    <property type="molecule type" value="Genomic_DNA"/>
</dbReference>
<dbReference type="PANTHER" id="PTHR48050">
    <property type="entry name" value="STEROL 3-BETA-GLUCOSYLTRANSFERASE"/>
    <property type="match status" value="1"/>
</dbReference>
<dbReference type="FunFam" id="3.40.50.2000:FF:000009">
    <property type="entry name" value="Sterol 3-beta-glucosyltransferase UGT80A2"/>
    <property type="match status" value="1"/>
</dbReference>
<evidence type="ECO:0000259" key="10">
    <source>
        <dbReference type="Pfam" id="PF06722"/>
    </source>
</evidence>
<dbReference type="GO" id="GO:0016125">
    <property type="term" value="P:sterol metabolic process"/>
    <property type="evidence" value="ECO:0007669"/>
    <property type="project" value="TreeGrafter"/>
</dbReference>
<accession>A0A5C3QKW1</accession>
<dbReference type="Pfam" id="PF06722">
    <property type="entry name" value="EryCIII-like_C"/>
    <property type="match status" value="1"/>
</dbReference>
<dbReference type="Gene3D" id="3.40.50.2000">
    <property type="entry name" value="Glycogen Phosphorylase B"/>
    <property type="match status" value="2"/>
</dbReference>
<dbReference type="InterPro" id="IPR002213">
    <property type="entry name" value="UDP_glucos_trans"/>
</dbReference>
<dbReference type="GO" id="GO:0016906">
    <property type="term" value="F:sterol 3-beta-glucosyltransferase activity"/>
    <property type="evidence" value="ECO:0007669"/>
    <property type="project" value="UniProtKB-EC"/>
</dbReference>
<dbReference type="OrthoDB" id="10261837at2759"/>
<evidence type="ECO:0000256" key="1">
    <source>
        <dbReference type="ARBA" id="ARBA00006962"/>
    </source>
</evidence>
<dbReference type="STRING" id="1884261.A0A5C3QKW1"/>
<evidence type="ECO:0000313" key="12">
    <source>
        <dbReference type="Proteomes" id="UP000305067"/>
    </source>
</evidence>